<dbReference type="Gene3D" id="3.80.10.10">
    <property type="entry name" value="Ribonuclease Inhibitor"/>
    <property type="match status" value="1"/>
</dbReference>
<dbReference type="EMBL" id="JABFAB010000010">
    <property type="protein sequence ID" value="MBA0661960.1"/>
    <property type="molecule type" value="Genomic_DNA"/>
</dbReference>
<dbReference type="OrthoDB" id="550575at2759"/>
<gene>
    <name evidence="1" type="ORF">Goklo_006171</name>
</gene>
<feature type="non-terminal residue" evidence="1">
    <location>
        <position position="1"/>
    </location>
</feature>
<protein>
    <submittedName>
        <fullName evidence="1">Uncharacterized protein</fullName>
    </submittedName>
</protein>
<dbReference type="Proteomes" id="UP000593573">
    <property type="component" value="Unassembled WGS sequence"/>
</dbReference>
<evidence type="ECO:0000313" key="1">
    <source>
        <dbReference type="EMBL" id="MBA0661960.1"/>
    </source>
</evidence>
<sequence length="108" mass="12065">SWNVPRVGDKGLCEIAEERHLLEKLDLCQCPRVSNNRLIAIVANCRNLTVLSIESCPKIGNKGLQAIEKLCPSCNPSLSMIAHLLGIMEFHACCHQHFSSFQKLSYMV</sequence>
<proteinExistence type="predicted"/>
<dbReference type="SUPFAM" id="SSF52047">
    <property type="entry name" value="RNI-like"/>
    <property type="match status" value="1"/>
</dbReference>
<dbReference type="AlphaFoldDB" id="A0A7J8VHC9"/>
<comment type="caution">
    <text evidence="1">The sequence shown here is derived from an EMBL/GenBank/DDBJ whole genome shotgun (WGS) entry which is preliminary data.</text>
</comment>
<name>A0A7J8VHC9_9ROSI</name>
<evidence type="ECO:0000313" key="2">
    <source>
        <dbReference type="Proteomes" id="UP000593573"/>
    </source>
</evidence>
<reference evidence="1 2" key="1">
    <citation type="journal article" date="2019" name="Genome Biol. Evol.">
        <title>Insights into the evolution of the New World diploid cottons (Gossypium, subgenus Houzingenia) based on genome sequencing.</title>
        <authorList>
            <person name="Grover C.E."/>
            <person name="Arick M.A. 2nd"/>
            <person name="Thrash A."/>
            <person name="Conover J.L."/>
            <person name="Sanders W.S."/>
            <person name="Peterson D.G."/>
            <person name="Frelichowski J.E."/>
            <person name="Scheffler J.A."/>
            <person name="Scheffler B.E."/>
            <person name="Wendel J.F."/>
        </authorList>
    </citation>
    <scope>NUCLEOTIDE SEQUENCE [LARGE SCALE GENOMIC DNA]</scope>
    <source>
        <strain evidence="1">57</strain>
        <tissue evidence="1">Leaf</tissue>
    </source>
</reference>
<dbReference type="InterPro" id="IPR032675">
    <property type="entry name" value="LRR_dom_sf"/>
</dbReference>
<dbReference type="SMART" id="SM00367">
    <property type="entry name" value="LRR_CC"/>
    <property type="match status" value="2"/>
</dbReference>
<dbReference type="InterPro" id="IPR006553">
    <property type="entry name" value="Leu-rich_rpt_Cys-con_subtyp"/>
</dbReference>
<accession>A0A7J8VHC9</accession>
<organism evidence="1 2">
    <name type="scientific">Gossypium klotzschianum</name>
    <dbReference type="NCBI Taxonomy" id="34286"/>
    <lineage>
        <taxon>Eukaryota</taxon>
        <taxon>Viridiplantae</taxon>
        <taxon>Streptophyta</taxon>
        <taxon>Embryophyta</taxon>
        <taxon>Tracheophyta</taxon>
        <taxon>Spermatophyta</taxon>
        <taxon>Magnoliopsida</taxon>
        <taxon>eudicotyledons</taxon>
        <taxon>Gunneridae</taxon>
        <taxon>Pentapetalae</taxon>
        <taxon>rosids</taxon>
        <taxon>malvids</taxon>
        <taxon>Malvales</taxon>
        <taxon>Malvaceae</taxon>
        <taxon>Malvoideae</taxon>
        <taxon>Gossypium</taxon>
    </lineage>
</organism>
<keyword evidence="2" id="KW-1185">Reference proteome</keyword>